<dbReference type="HAMAP" id="MF_00196">
    <property type="entry name" value="Mannitol_dehydrog"/>
    <property type="match status" value="1"/>
</dbReference>
<keyword evidence="5 7" id="KW-0520">NAD</keyword>
<proteinExistence type="inferred from homology"/>
<dbReference type="PANTHER" id="PTHR30524">
    <property type="entry name" value="MANNITOL-1-PHOSPHATE 5-DEHYDROGENASE"/>
    <property type="match status" value="1"/>
</dbReference>
<evidence type="ECO:0000256" key="1">
    <source>
        <dbReference type="ARBA" id="ARBA00006541"/>
    </source>
</evidence>
<sequence length="381" mass="42042">MKKAIQFGAGNIGRGFIGALLSQADYHVVFADINEEMINELNHKKSYQIHILDLEQRQETITNVSGVLSNGPDIVNTIEEADIITTAVGPNVLKIIASTLAAGIEARRASGQGTLNIIACENMVGASSHLKEQVYTHLSAEARAYADEHVGFANCSVDRIVPPYEGENILDVGVESFYEWIVEEPSLKGETPHIPGMKLTDNLLAYVQRKLFTLNTGHAITAYLGFLAGTDTIEESINNEAIRPVVRQAMEESGEALIKKHGFDKDEHYKYIDKIENRFKNPYIRDEVIRVGREPLRKLGRNDRLVGPANMAIEYGLPHEGLLTGIAAAFHYDNPQDPQSLELQSLIKSKGIEAAITEVTGIASGSEDHQAIHKKYLEQTK</sequence>
<dbReference type="NCBIfam" id="NF002652">
    <property type="entry name" value="PRK02318.2-5"/>
    <property type="match status" value="1"/>
</dbReference>
<evidence type="ECO:0000256" key="4">
    <source>
        <dbReference type="ARBA" id="ARBA00023002"/>
    </source>
</evidence>
<organism evidence="10 11">
    <name type="scientific">Paenibacillus urinalis</name>
    <dbReference type="NCBI Taxonomy" id="521520"/>
    <lineage>
        <taxon>Bacteria</taxon>
        <taxon>Bacillati</taxon>
        <taxon>Bacillota</taxon>
        <taxon>Bacilli</taxon>
        <taxon>Bacillales</taxon>
        <taxon>Paenibacillaceae</taxon>
        <taxon>Paenibacillus</taxon>
    </lineage>
</organism>
<dbReference type="Pfam" id="PF08125">
    <property type="entry name" value="Mannitol_dh_C"/>
    <property type="match status" value="1"/>
</dbReference>
<evidence type="ECO:0000256" key="5">
    <source>
        <dbReference type="ARBA" id="ARBA00023027"/>
    </source>
</evidence>
<dbReference type="GO" id="GO:0008926">
    <property type="term" value="F:mannitol-1-phosphate 5-dehydrogenase activity"/>
    <property type="evidence" value="ECO:0007669"/>
    <property type="project" value="UniProtKB-EC"/>
</dbReference>
<dbReference type="SUPFAM" id="SSF51735">
    <property type="entry name" value="NAD(P)-binding Rossmann-fold domains"/>
    <property type="match status" value="1"/>
</dbReference>
<evidence type="ECO:0000256" key="6">
    <source>
        <dbReference type="ARBA" id="ARBA00048615"/>
    </source>
</evidence>
<evidence type="ECO:0000313" key="11">
    <source>
        <dbReference type="Proteomes" id="UP001221519"/>
    </source>
</evidence>
<evidence type="ECO:0000256" key="7">
    <source>
        <dbReference type="HAMAP-Rule" id="MF_00196"/>
    </source>
</evidence>
<dbReference type="NCBIfam" id="NF002646">
    <property type="entry name" value="PRK02318.1-2"/>
    <property type="match status" value="1"/>
</dbReference>
<dbReference type="InterPro" id="IPR023027">
    <property type="entry name" value="Mannitol_DH_CS"/>
</dbReference>
<gene>
    <name evidence="7" type="primary">mtlD</name>
    <name evidence="10" type="ORF">PUW25_04725</name>
</gene>
<dbReference type="NCBIfam" id="NF002647">
    <property type="entry name" value="PRK02318.1-3"/>
    <property type="match status" value="1"/>
</dbReference>
<dbReference type="InterPro" id="IPR013328">
    <property type="entry name" value="6PGD_dom2"/>
</dbReference>
<dbReference type="InterPro" id="IPR023028">
    <property type="entry name" value="Mannitol_1_phos_5_DH"/>
</dbReference>
<keyword evidence="4 7" id="KW-0560">Oxidoreductase</keyword>
<dbReference type="Pfam" id="PF01232">
    <property type="entry name" value="Mannitol_dh"/>
    <property type="match status" value="1"/>
</dbReference>
<dbReference type="PROSITE" id="PS00974">
    <property type="entry name" value="MANNITOL_DHGENASE"/>
    <property type="match status" value="1"/>
</dbReference>
<dbReference type="EC" id="1.1.1.17" evidence="2 7"/>
<keyword evidence="11" id="KW-1185">Reference proteome</keyword>
<dbReference type="SUPFAM" id="SSF48179">
    <property type="entry name" value="6-phosphogluconate dehydrogenase C-terminal domain-like"/>
    <property type="match status" value="1"/>
</dbReference>
<dbReference type="InterPro" id="IPR008927">
    <property type="entry name" value="6-PGluconate_DH-like_C_sf"/>
</dbReference>
<evidence type="ECO:0000313" key="10">
    <source>
        <dbReference type="EMBL" id="WDI03286.1"/>
    </source>
</evidence>
<dbReference type="Proteomes" id="UP001221519">
    <property type="component" value="Chromosome"/>
</dbReference>
<feature type="domain" description="Mannitol dehydrogenase N-terminal" evidence="8">
    <location>
        <begin position="3"/>
        <end position="195"/>
    </location>
</feature>
<reference evidence="10 11" key="1">
    <citation type="submission" date="2023-02" db="EMBL/GenBank/DDBJ databases">
        <title>Pathogen: clinical or host-associated sample.</title>
        <authorList>
            <person name="Hergert J."/>
            <person name="Casey R."/>
            <person name="Wagner J."/>
            <person name="Young E.L."/>
            <person name="Oakeson K.F."/>
        </authorList>
    </citation>
    <scope>NUCLEOTIDE SEQUENCE [LARGE SCALE GENOMIC DNA]</scope>
    <source>
        <strain evidence="10 11">2022CK-00829</strain>
    </source>
</reference>
<dbReference type="PRINTS" id="PR00084">
    <property type="entry name" value="MTLDHDRGNASE"/>
</dbReference>
<dbReference type="InterPro" id="IPR013118">
    <property type="entry name" value="Mannitol_DH_C"/>
</dbReference>
<protein>
    <recommendedName>
        <fullName evidence="3 7">Mannitol-1-phosphate 5-dehydrogenase</fullName>
        <ecNumber evidence="2 7">1.1.1.17</ecNumber>
    </recommendedName>
</protein>
<dbReference type="NCBIfam" id="NF002650">
    <property type="entry name" value="PRK02318.2-2"/>
    <property type="match status" value="1"/>
</dbReference>
<feature type="domain" description="Mannitol dehydrogenase C-terminal" evidence="9">
    <location>
        <begin position="202"/>
        <end position="376"/>
    </location>
</feature>
<accession>A0ABY7XC39</accession>
<feature type="binding site" evidence="7">
    <location>
        <begin position="4"/>
        <end position="15"/>
    </location>
    <ligand>
        <name>NAD(+)</name>
        <dbReference type="ChEBI" id="CHEBI:57540"/>
    </ligand>
</feature>
<evidence type="ECO:0000259" key="8">
    <source>
        <dbReference type="Pfam" id="PF01232"/>
    </source>
</evidence>
<dbReference type="EMBL" id="CP118108">
    <property type="protein sequence ID" value="WDI03286.1"/>
    <property type="molecule type" value="Genomic_DNA"/>
</dbReference>
<dbReference type="InterPro" id="IPR013131">
    <property type="entry name" value="Mannitol_DH_N"/>
</dbReference>
<dbReference type="PANTHER" id="PTHR30524:SF0">
    <property type="entry name" value="ALTRONATE OXIDOREDUCTASE-RELATED"/>
    <property type="match status" value="1"/>
</dbReference>
<evidence type="ECO:0000259" key="9">
    <source>
        <dbReference type="Pfam" id="PF08125"/>
    </source>
</evidence>
<dbReference type="InterPro" id="IPR036291">
    <property type="entry name" value="NAD(P)-bd_dom_sf"/>
</dbReference>
<comment type="similarity">
    <text evidence="1 7">Belongs to the mannitol dehydrogenase family.</text>
</comment>
<evidence type="ECO:0000256" key="3">
    <source>
        <dbReference type="ARBA" id="ARBA00016219"/>
    </source>
</evidence>
<dbReference type="Gene3D" id="3.40.50.720">
    <property type="entry name" value="NAD(P)-binding Rossmann-like Domain"/>
    <property type="match status" value="1"/>
</dbReference>
<dbReference type="InterPro" id="IPR000669">
    <property type="entry name" value="Mannitol_DH"/>
</dbReference>
<evidence type="ECO:0000256" key="2">
    <source>
        <dbReference type="ARBA" id="ARBA00012939"/>
    </source>
</evidence>
<dbReference type="Gene3D" id="1.10.1040.10">
    <property type="entry name" value="N-(1-d-carboxylethyl)-l-norvaline Dehydrogenase, domain 2"/>
    <property type="match status" value="1"/>
</dbReference>
<comment type="catalytic activity">
    <reaction evidence="6 7">
        <text>D-mannitol 1-phosphate + NAD(+) = beta-D-fructose 6-phosphate + NADH + H(+)</text>
        <dbReference type="Rhea" id="RHEA:19661"/>
        <dbReference type="ChEBI" id="CHEBI:15378"/>
        <dbReference type="ChEBI" id="CHEBI:57540"/>
        <dbReference type="ChEBI" id="CHEBI:57634"/>
        <dbReference type="ChEBI" id="CHEBI:57945"/>
        <dbReference type="ChEBI" id="CHEBI:61381"/>
        <dbReference type="EC" id="1.1.1.17"/>
    </reaction>
</comment>
<dbReference type="RefSeq" id="WP_274338175.1">
    <property type="nucleotide sequence ID" value="NZ_CP118106.1"/>
</dbReference>
<name>A0ABY7XC39_9BACL</name>